<proteinExistence type="predicted"/>
<keyword evidence="4" id="KW-1185">Reference proteome</keyword>
<feature type="domain" description="DUF8021" evidence="2">
    <location>
        <begin position="35"/>
        <end position="149"/>
    </location>
</feature>
<dbReference type="RefSeq" id="WP_398278820.1">
    <property type="nucleotide sequence ID" value="NZ_JBITLV010000003.1"/>
</dbReference>
<dbReference type="Proteomes" id="UP001612915">
    <property type="component" value="Unassembled WGS sequence"/>
</dbReference>
<evidence type="ECO:0000313" key="3">
    <source>
        <dbReference type="EMBL" id="MFI7587329.1"/>
    </source>
</evidence>
<protein>
    <recommendedName>
        <fullName evidence="2">DUF8021 domain-containing protein</fullName>
    </recommendedName>
</protein>
<dbReference type="Pfam" id="PF26061">
    <property type="entry name" value="DUF8021"/>
    <property type="match status" value="1"/>
</dbReference>
<evidence type="ECO:0000256" key="1">
    <source>
        <dbReference type="SAM" id="SignalP"/>
    </source>
</evidence>
<dbReference type="InterPro" id="IPR058334">
    <property type="entry name" value="DUF8021"/>
</dbReference>
<accession>A0ABW8ALS8</accession>
<keyword evidence="1" id="KW-0732">Signal</keyword>
<dbReference type="EMBL" id="JBITLV010000003">
    <property type="protein sequence ID" value="MFI7587329.1"/>
    <property type="molecule type" value="Genomic_DNA"/>
</dbReference>
<reference evidence="3 4" key="1">
    <citation type="submission" date="2024-10" db="EMBL/GenBank/DDBJ databases">
        <title>The Natural Products Discovery Center: Release of the First 8490 Sequenced Strains for Exploring Actinobacteria Biosynthetic Diversity.</title>
        <authorList>
            <person name="Kalkreuter E."/>
            <person name="Kautsar S.A."/>
            <person name="Yang D."/>
            <person name="Bader C.D."/>
            <person name="Teijaro C.N."/>
            <person name="Fluegel L."/>
            <person name="Davis C.M."/>
            <person name="Simpson J.R."/>
            <person name="Lauterbach L."/>
            <person name="Steele A.D."/>
            <person name="Gui C."/>
            <person name="Meng S."/>
            <person name="Li G."/>
            <person name="Viehrig K."/>
            <person name="Ye F."/>
            <person name="Su P."/>
            <person name="Kiefer A.F."/>
            <person name="Nichols A."/>
            <person name="Cepeda A.J."/>
            <person name="Yan W."/>
            <person name="Fan B."/>
            <person name="Jiang Y."/>
            <person name="Adhikari A."/>
            <person name="Zheng C.-J."/>
            <person name="Schuster L."/>
            <person name="Cowan T.M."/>
            <person name="Smanski M.J."/>
            <person name="Chevrette M.G."/>
            <person name="De Carvalho L.P.S."/>
            <person name="Shen B."/>
        </authorList>
    </citation>
    <scope>NUCLEOTIDE SEQUENCE [LARGE SCALE GENOMIC DNA]</scope>
    <source>
        <strain evidence="3 4">NPDC049639</strain>
    </source>
</reference>
<feature type="signal peptide" evidence="1">
    <location>
        <begin position="1"/>
        <end position="28"/>
    </location>
</feature>
<evidence type="ECO:0000259" key="2">
    <source>
        <dbReference type="Pfam" id="PF26061"/>
    </source>
</evidence>
<comment type="caution">
    <text evidence="3">The sequence shown here is derived from an EMBL/GenBank/DDBJ whole genome shotgun (WGS) entry which is preliminary data.</text>
</comment>
<evidence type="ECO:0000313" key="4">
    <source>
        <dbReference type="Proteomes" id="UP001612915"/>
    </source>
</evidence>
<organism evidence="3 4">
    <name type="scientific">Spongisporangium articulatum</name>
    <dbReference type="NCBI Taxonomy" id="3362603"/>
    <lineage>
        <taxon>Bacteria</taxon>
        <taxon>Bacillati</taxon>
        <taxon>Actinomycetota</taxon>
        <taxon>Actinomycetes</taxon>
        <taxon>Kineosporiales</taxon>
        <taxon>Kineosporiaceae</taxon>
        <taxon>Spongisporangium</taxon>
    </lineage>
</organism>
<sequence length="153" mass="15951">MSGWTWHTTAVVAGLTAATLLGASPAAAATCPTSPKTAQAAADAYLAALTSHDASAVPFAADVLRVENGLVTGRSAEGIRTDLNTSVKYRIITGLRDRQYTAGPGRVDVRYRLDVGFTAPVVGTVRVVTVSVNERFDVTCGRITFIKATISPA</sequence>
<gene>
    <name evidence="3" type="ORF">ACIB24_09675</name>
</gene>
<feature type="chain" id="PRO_5045499103" description="DUF8021 domain-containing protein" evidence="1">
    <location>
        <begin position="29"/>
        <end position="153"/>
    </location>
</feature>
<name>A0ABW8ALS8_9ACTN</name>